<evidence type="ECO:0000256" key="2">
    <source>
        <dbReference type="ARBA" id="ARBA00022729"/>
    </source>
</evidence>
<feature type="domain" description="Sushi" evidence="5">
    <location>
        <begin position="1"/>
        <end position="56"/>
    </location>
</feature>
<dbReference type="GO" id="GO:0001851">
    <property type="term" value="F:complement component C3b binding"/>
    <property type="evidence" value="ECO:0007669"/>
    <property type="project" value="TreeGrafter"/>
</dbReference>
<reference evidence="6" key="1">
    <citation type="submission" date="2019-04" db="EMBL/GenBank/DDBJ databases">
        <authorList>
            <person name="Alioto T."/>
            <person name="Alioto T."/>
        </authorList>
    </citation>
    <scope>NUCLEOTIDE SEQUENCE [LARGE SCALE GENOMIC DNA]</scope>
</reference>
<dbReference type="AlphaFoldDB" id="A0A5E4CDC2"/>
<dbReference type="FunFam" id="2.10.70.10:FF:000041">
    <property type="entry name" value="Complement factor H"/>
    <property type="match status" value="1"/>
</dbReference>
<name>A0A5E4CDC2_MARMO</name>
<dbReference type="Gene3D" id="2.10.70.10">
    <property type="entry name" value="Complement Module, domain 1"/>
    <property type="match status" value="2"/>
</dbReference>
<proteinExistence type="predicted"/>
<evidence type="ECO:0000259" key="5">
    <source>
        <dbReference type="PROSITE" id="PS50923"/>
    </source>
</evidence>
<dbReference type="Proteomes" id="UP000335636">
    <property type="component" value="Unassembled WGS sequence"/>
</dbReference>
<keyword evidence="3" id="KW-1015">Disulfide bond</keyword>
<dbReference type="PANTHER" id="PTHR45785">
    <property type="entry name" value="COMPLEMENT FACTOR H-RELATED"/>
    <property type="match status" value="1"/>
</dbReference>
<feature type="domain" description="Sushi" evidence="5">
    <location>
        <begin position="57"/>
        <end position="115"/>
    </location>
</feature>
<gene>
    <name evidence="6" type="ORF">MONAX_5E000069</name>
</gene>
<evidence type="ECO:0000256" key="4">
    <source>
        <dbReference type="PROSITE-ProRule" id="PRU00302"/>
    </source>
</evidence>
<dbReference type="GO" id="GO:0006956">
    <property type="term" value="P:complement activation"/>
    <property type="evidence" value="ECO:0007669"/>
    <property type="project" value="TreeGrafter"/>
</dbReference>
<dbReference type="InterPro" id="IPR000436">
    <property type="entry name" value="Sushi_SCR_CCP_dom"/>
</dbReference>
<sequence length="139" mass="16169">MPAFENAKTKSNATLFKLNDKLDYECNVGFENRFKRAKGSIVCQDNGWSHIPTCYERECRIPKMGKFLMADPKKDKYKVGDLLKFSCRSGLTRVRPDSVQCYHFGWSPDIPTCKDHVVHLLHYSMGKLKKQRKKNMDTM</sequence>
<evidence type="ECO:0000313" key="7">
    <source>
        <dbReference type="Proteomes" id="UP000335636"/>
    </source>
</evidence>
<comment type="caution">
    <text evidence="4">Lacks conserved residue(s) required for the propagation of feature annotation.</text>
</comment>
<dbReference type="InterPro" id="IPR035976">
    <property type="entry name" value="Sushi/SCR/CCP_sf"/>
</dbReference>
<evidence type="ECO:0000256" key="1">
    <source>
        <dbReference type="ARBA" id="ARBA00022659"/>
    </source>
</evidence>
<comment type="caution">
    <text evidence="6">The sequence shown here is derived from an EMBL/GenBank/DDBJ whole genome shotgun (WGS) entry which is preliminary data.</text>
</comment>
<dbReference type="PANTHER" id="PTHR45785:SF7">
    <property type="entry name" value="COMPLEMENT FACTOR H"/>
    <property type="match status" value="1"/>
</dbReference>
<dbReference type="CDD" id="cd00033">
    <property type="entry name" value="CCP"/>
    <property type="match status" value="2"/>
</dbReference>
<evidence type="ECO:0000313" key="6">
    <source>
        <dbReference type="EMBL" id="VTJ78931.1"/>
    </source>
</evidence>
<keyword evidence="2" id="KW-0732">Signal</keyword>
<dbReference type="Pfam" id="PF00084">
    <property type="entry name" value="Sushi"/>
    <property type="match status" value="2"/>
</dbReference>
<accession>A0A5E4CDC2</accession>
<organism evidence="6 7">
    <name type="scientific">Marmota monax</name>
    <name type="common">Woodchuck</name>
    <dbReference type="NCBI Taxonomy" id="9995"/>
    <lineage>
        <taxon>Eukaryota</taxon>
        <taxon>Metazoa</taxon>
        <taxon>Chordata</taxon>
        <taxon>Craniata</taxon>
        <taxon>Vertebrata</taxon>
        <taxon>Euteleostomi</taxon>
        <taxon>Mammalia</taxon>
        <taxon>Eutheria</taxon>
        <taxon>Euarchontoglires</taxon>
        <taxon>Glires</taxon>
        <taxon>Rodentia</taxon>
        <taxon>Sciuromorpha</taxon>
        <taxon>Sciuridae</taxon>
        <taxon>Xerinae</taxon>
        <taxon>Marmotini</taxon>
        <taxon>Marmota</taxon>
    </lineage>
</organism>
<dbReference type="InterPro" id="IPR051503">
    <property type="entry name" value="ComplSys_Reg/VirEntry_Med"/>
</dbReference>
<protein>
    <recommendedName>
        <fullName evidence="5">Sushi domain-containing protein</fullName>
    </recommendedName>
</protein>
<keyword evidence="1 4" id="KW-0768">Sushi</keyword>
<dbReference type="SMART" id="SM00032">
    <property type="entry name" value="CCP"/>
    <property type="match status" value="2"/>
</dbReference>
<dbReference type="PROSITE" id="PS50923">
    <property type="entry name" value="SUSHI"/>
    <property type="match status" value="2"/>
</dbReference>
<dbReference type="SUPFAM" id="SSF57535">
    <property type="entry name" value="Complement control module/SCR domain"/>
    <property type="match status" value="2"/>
</dbReference>
<evidence type="ECO:0000256" key="3">
    <source>
        <dbReference type="ARBA" id="ARBA00023157"/>
    </source>
</evidence>
<keyword evidence="7" id="KW-1185">Reference proteome</keyword>
<dbReference type="EMBL" id="CABDUW010001136">
    <property type="protein sequence ID" value="VTJ78931.1"/>
    <property type="molecule type" value="Genomic_DNA"/>
</dbReference>
<dbReference type="GO" id="GO:0005615">
    <property type="term" value="C:extracellular space"/>
    <property type="evidence" value="ECO:0007669"/>
    <property type="project" value="TreeGrafter"/>
</dbReference>